<keyword evidence="1" id="KW-1133">Transmembrane helix</keyword>
<dbReference type="InParanoid" id="A0A0H2RAI4"/>
<dbReference type="Proteomes" id="UP000053477">
    <property type="component" value="Unassembled WGS sequence"/>
</dbReference>
<evidence type="ECO:0000313" key="2">
    <source>
        <dbReference type="EMBL" id="KLO08834.1"/>
    </source>
</evidence>
<evidence type="ECO:0000313" key="3">
    <source>
        <dbReference type="Proteomes" id="UP000053477"/>
    </source>
</evidence>
<keyword evidence="1" id="KW-0812">Transmembrane</keyword>
<protein>
    <submittedName>
        <fullName evidence="2">Uncharacterized protein</fullName>
    </submittedName>
</protein>
<organism evidence="2 3">
    <name type="scientific">Schizopora paradoxa</name>
    <dbReference type="NCBI Taxonomy" id="27342"/>
    <lineage>
        <taxon>Eukaryota</taxon>
        <taxon>Fungi</taxon>
        <taxon>Dikarya</taxon>
        <taxon>Basidiomycota</taxon>
        <taxon>Agaricomycotina</taxon>
        <taxon>Agaricomycetes</taxon>
        <taxon>Hymenochaetales</taxon>
        <taxon>Schizoporaceae</taxon>
        <taxon>Schizopora</taxon>
    </lineage>
</organism>
<name>A0A0H2RAI4_9AGAM</name>
<sequence>MDEFPRQVLFRSTSLPLIQSSVTTALYSANVTRIVTEKVGPIDCHSGRVSTIPLSKIPGRIGCLADGTAAGEASLSDSTPAPSLMKLPAPSSTHRHSGSCELEKVLEQPPTKVTRTSALPVLASKTELKQADHSAHTCTTPSAAPFTSHPTNINEWASGYAPTLTPQVSFPAGLLESARYEEGVQVVERGKLFRVRPSLLRLLACAVVVSVAFAFLRHVTGEVINEHITTMI</sequence>
<feature type="transmembrane region" description="Helical" evidence="1">
    <location>
        <begin position="199"/>
        <end position="216"/>
    </location>
</feature>
<dbReference type="EMBL" id="KQ086076">
    <property type="protein sequence ID" value="KLO08834.1"/>
    <property type="molecule type" value="Genomic_DNA"/>
</dbReference>
<proteinExistence type="predicted"/>
<gene>
    <name evidence="2" type="ORF">SCHPADRAFT_593680</name>
</gene>
<evidence type="ECO:0000256" key="1">
    <source>
        <dbReference type="SAM" id="Phobius"/>
    </source>
</evidence>
<keyword evidence="1" id="KW-0472">Membrane</keyword>
<dbReference type="AlphaFoldDB" id="A0A0H2RAI4"/>
<accession>A0A0H2RAI4</accession>
<keyword evidence="3" id="KW-1185">Reference proteome</keyword>
<reference evidence="2 3" key="1">
    <citation type="submission" date="2015-04" db="EMBL/GenBank/DDBJ databases">
        <title>Complete genome sequence of Schizopora paradoxa KUC8140, a cosmopolitan wood degrader in East Asia.</title>
        <authorList>
            <consortium name="DOE Joint Genome Institute"/>
            <person name="Min B."/>
            <person name="Park H."/>
            <person name="Jang Y."/>
            <person name="Kim J.-J."/>
            <person name="Kim K.H."/>
            <person name="Pangilinan J."/>
            <person name="Lipzen A."/>
            <person name="Riley R."/>
            <person name="Grigoriev I.V."/>
            <person name="Spatafora J.W."/>
            <person name="Choi I.-G."/>
        </authorList>
    </citation>
    <scope>NUCLEOTIDE SEQUENCE [LARGE SCALE GENOMIC DNA]</scope>
    <source>
        <strain evidence="2 3">KUC8140</strain>
    </source>
</reference>